<sequence length="557" mass="62498">MKKIYNRLSLQSRLLLIFILLFVVSINILGFTLYSKAKTTTIQIIEDRLSREVEIMSYIIKNLKFVYISDENYFFQQVEMSVRDQHKQLAADGITSDMYYMQNGKITPFQVSKKVENTSLSELVEKINKMDKGLFHEQLEGKDYTISVQKINEINGNYVLVVPTNSYLGPVNQMHSFIIVLVIISLMICTILISLFVKSITKPLKELQETMREVREGNLNKTISVKTTVPEIISLNKSFNMMIEQMGNMIHELNETTKELESTGKNLSQSSNEALTSSHKLIQEINLVKLAAEQTAATSEDSVKDFNTMKDKIELLINNINKVFTSSEDMNSSAIGGERNITQLIETINQFESDFDYMTGTIKEVKNHSIAIGNLVGLIQAVADQTKLLALNATIEATRAGEAGKGFAVVANEVRKLADQSTKAAEKITSSILSMEDVTIQATQEFDQILLKIKKTLTTANQSKESFDDLMSEIGIVIEKIQNMQGELSALQYILPQLEQTTVGIVSISQETLSSTEQMFTTSDKQISEMERTHLIGTQLMELSSSLSTKTKKFNVG</sequence>
<evidence type="ECO:0000256" key="5">
    <source>
        <dbReference type="ARBA" id="ARBA00029447"/>
    </source>
</evidence>
<dbReference type="Gene3D" id="1.10.287.950">
    <property type="entry name" value="Methyl-accepting chemotaxis protein"/>
    <property type="match status" value="1"/>
</dbReference>
<keyword evidence="12" id="KW-1185">Reference proteome</keyword>
<dbReference type="SUPFAM" id="SSF58104">
    <property type="entry name" value="Methyl-accepting chemotaxis protein (MCP) signaling domain"/>
    <property type="match status" value="1"/>
</dbReference>
<dbReference type="RefSeq" id="WP_003330078.1">
    <property type="nucleotide sequence ID" value="NZ_AJLR01000040.1"/>
</dbReference>
<dbReference type="InterPro" id="IPR004089">
    <property type="entry name" value="MCPsignal_dom"/>
</dbReference>
<evidence type="ECO:0000256" key="2">
    <source>
        <dbReference type="ARBA" id="ARBA00022475"/>
    </source>
</evidence>
<dbReference type="PANTHER" id="PTHR32089:SF112">
    <property type="entry name" value="LYSOZYME-LIKE PROTEIN-RELATED"/>
    <property type="match status" value="1"/>
</dbReference>
<evidence type="ECO:0000313" key="11">
    <source>
        <dbReference type="EMBL" id="EKN68260.1"/>
    </source>
</evidence>
<name>K6CAV0_SCHAZ</name>
<dbReference type="EMBL" id="AJLR01000040">
    <property type="protein sequence ID" value="EKN68260.1"/>
    <property type="molecule type" value="Genomic_DNA"/>
</dbReference>
<dbReference type="GO" id="GO:0007165">
    <property type="term" value="P:signal transduction"/>
    <property type="evidence" value="ECO:0007669"/>
    <property type="project" value="UniProtKB-KW"/>
</dbReference>
<feature type="domain" description="HAMP" evidence="10">
    <location>
        <begin position="198"/>
        <end position="251"/>
    </location>
</feature>
<dbReference type="SMART" id="SM00304">
    <property type="entry name" value="HAMP"/>
    <property type="match status" value="1"/>
</dbReference>
<feature type="coiled-coil region" evidence="7">
    <location>
        <begin position="243"/>
        <end position="273"/>
    </location>
</feature>
<protein>
    <submittedName>
        <fullName evidence="11">Methyl-accepting chemotaxis protein</fullName>
    </submittedName>
</protein>
<feature type="transmembrane region" description="Helical" evidence="8">
    <location>
        <begin position="12"/>
        <end position="34"/>
    </location>
</feature>
<evidence type="ECO:0000259" key="10">
    <source>
        <dbReference type="PROSITE" id="PS50885"/>
    </source>
</evidence>
<dbReference type="Pfam" id="PF00015">
    <property type="entry name" value="MCPsignal"/>
    <property type="match status" value="1"/>
</dbReference>
<dbReference type="CDD" id="cd06225">
    <property type="entry name" value="HAMP"/>
    <property type="match status" value="1"/>
</dbReference>
<comment type="caution">
    <text evidence="11">The sequence shown here is derived from an EMBL/GenBank/DDBJ whole genome shotgun (WGS) entry which is preliminary data.</text>
</comment>
<evidence type="ECO:0000256" key="8">
    <source>
        <dbReference type="SAM" id="Phobius"/>
    </source>
</evidence>
<proteinExistence type="inferred from homology"/>
<keyword evidence="3 8" id="KW-0472">Membrane</keyword>
<comment type="similarity">
    <text evidence="5">Belongs to the methyl-accepting chemotaxis (MCP) protein family.</text>
</comment>
<dbReference type="Pfam" id="PF00672">
    <property type="entry name" value="HAMP"/>
    <property type="match status" value="1"/>
</dbReference>
<dbReference type="PATRIC" id="fig|1131731.3.peg.926"/>
<gene>
    <name evidence="11" type="ORF">BAZO_04440</name>
</gene>
<keyword evidence="7" id="KW-0175">Coiled coil</keyword>
<dbReference type="GeneID" id="89469625"/>
<organism evidence="11 12">
    <name type="scientific">Schinkia azotoformans LMG 9581</name>
    <dbReference type="NCBI Taxonomy" id="1131731"/>
    <lineage>
        <taxon>Bacteria</taxon>
        <taxon>Bacillati</taxon>
        <taxon>Bacillota</taxon>
        <taxon>Bacilli</taxon>
        <taxon>Bacillales</taxon>
        <taxon>Bacillaceae</taxon>
        <taxon>Calidifontibacillus/Schinkia group</taxon>
        <taxon>Schinkia</taxon>
    </lineage>
</organism>
<evidence type="ECO:0000256" key="7">
    <source>
        <dbReference type="SAM" id="Coils"/>
    </source>
</evidence>
<accession>K6CAV0</accession>
<dbReference type="AlphaFoldDB" id="K6CAV0"/>
<reference evidence="11 12" key="1">
    <citation type="journal article" date="2012" name="Front. Microbiol.">
        <title>Redundancy and modularity in membrane-associated dissimilatory nitrate reduction in Bacillus.</title>
        <authorList>
            <person name="Heylen K."/>
            <person name="Keltjens J."/>
        </authorList>
    </citation>
    <scope>NUCLEOTIDE SEQUENCE [LARGE SCALE GENOMIC DNA]</scope>
    <source>
        <strain evidence="11 12">LMG 9581</strain>
    </source>
</reference>
<comment type="subcellular location">
    <subcellularLocation>
        <location evidence="1">Cell membrane</location>
    </subcellularLocation>
</comment>
<feature type="domain" description="Methyl-accepting transducer" evidence="9">
    <location>
        <begin position="270"/>
        <end position="520"/>
    </location>
</feature>
<dbReference type="GO" id="GO:0005886">
    <property type="term" value="C:plasma membrane"/>
    <property type="evidence" value="ECO:0007669"/>
    <property type="project" value="UniProtKB-SubCell"/>
</dbReference>
<dbReference type="STRING" id="1131731.BAZO_04440"/>
<evidence type="ECO:0000256" key="6">
    <source>
        <dbReference type="PROSITE-ProRule" id="PRU00284"/>
    </source>
</evidence>
<dbReference type="Proteomes" id="UP000006315">
    <property type="component" value="Unassembled WGS sequence"/>
</dbReference>
<keyword evidence="2" id="KW-1003">Cell membrane</keyword>
<dbReference type="PANTHER" id="PTHR32089">
    <property type="entry name" value="METHYL-ACCEPTING CHEMOTAXIS PROTEIN MCPB"/>
    <property type="match status" value="1"/>
</dbReference>
<evidence type="ECO:0000256" key="4">
    <source>
        <dbReference type="ARBA" id="ARBA00023224"/>
    </source>
</evidence>
<dbReference type="InterPro" id="IPR003660">
    <property type="entry name" value="HAMP_dom"/>
</dbReference>
<dbReference type="Gene3D" id="6.10.340.10">
    <property type="match status" value="1"/>
</dbReference>
<dbReference type="SMART" id="SM00283">
    <property type="entry name" value="MA"/>
    <property type="match status" value="1"/>
</dbReference>
<keyword evidence="8" id="KW-1133">Transmembrane helix</keyword>
<dbReference type="PROSITE" id="PS50885">
    <property type="entry name" value="HAMP"/>
    <property type="match status" value="1"/>
</dbReference>
<dbReference type="PROSITE" id="PS50111">
    <property type="entry name" value="CHEMOTAXIS_TRANSDUC_2"/>
    <property type="match status" value="1"/>
</dbReference>
<evidence type="ECO:0000256" key="3">
    <source>
        <dbReference type="ARBA" id="ARBA00023136"/>
    </source>
</evidence>
<evidence type="ECO:0000313" key="12">
    <source>
        <dbReference type="Proteomes" id="UP000006315"/>
    </source>
</evidence>
<keyword evidence="4 6" id="KW-0807">Transducer</keyword>
<evidence type="ECO:0000259" key="9">
    <source>
        <dbReference type="PROSITE" id="PS50111"/>
    </source>
</evidence>
<keyword evidence="8" id="KW-0812">Transmembrane</keyword>
<evidence type="ECO:0000256" key="1">
    <source>
        <dbReference type="ARBA" id="ARBA00004236"/>
    </source>
</evidence>
<feature type="transmembrane region" description="Helical" evidence="8">
    <location>
        <begin position="174"/>
        <end position="197"/>
    </location>
</feature>